<dbReference type="RefSeq" id="WP_037660420.1">
    <property type="nucleotide sequence ID" value="NZ_CP051009.1"/>
</dbReference>
<accession>A0A7H1QDJ8</accession>
<reference evidence="1 2" key="1">
    <citation type="submission" date="2020-04" db="EMBL/GenBank/DDBJ databases">
        <title>Characterization and engineering of Streptomyces griseofuscus DSM40191 as a potential heterologous host for expression of BGCs.</title>
        <authorList>
            <person name="Gren T."/>
            <person name="Whitford C.M."/>
            <person name="Mohite O.S."/>
            <person name="Joergensen T.S."/>
            <person name="Nielsen J.B."/>
            <person name="Lee S.Y."/>
            <person name="Weber T."/>
        </authorList>
    </citation>
    <scope>NUCLEOTIDE SEQUENCE [LARGE SCALE GENOMIC DNA]</scope>
    <source>
        <strain evidence="1 2">DSM 40191</strain>
        <plasmid evidence="1 2">pSGRIFU3</plasmid>
    </source>
</reference>
<evidence type="ECO:0000313" key="1">
    <source>
        <dbReference type="EMBL" id="QNT98378.1"/>
    </source>
</evidence>
<dbReference type="AlphaFoldDB" id="A0A7H1QDJ8"/>
<name>A0A7H1QDJ8_9ACTN</name>
<gene>
    <name evidence="1" type="ORF">HEP81_08150</name>
</gene>
<dbReference type="Proteomes" id="UP000516422">
    <property type="component" value="Plasmid pSGRIFU3"/>
</dbReference>
<geneLocation type="plasmid" evidence="1 2">
    <name>pSGRIFU3</name>
</geneLocation>
<organism evidence="1 2">
    <name type="scientific">Streptomyces griseofuscus</name>
    <dbReference type="NCBI Taxonomy" id="146922"/>
    <lineage>
        <taxon>Bacteria</taxon>
        <taxon>Bacillati</taxon>
        <taxon>Actinomycetota</taxon>
        <taxon>Actinomycetes</taxon>
        <taxon>Kitasatosporales</taxon>
        <taxon>Streptomycetaceae</taxon>
        <taxon>Streptomyces</taxon>
    </lineage>
</organism>
<dbReference type="KEGG" id="sgf:HEP81_08150"/>
<dbReference type="EMBL" id="CP051009">
    <property type="protein sequence ID" value="QNT98378.1"/>
    <property type="molecule type" value="Genomic_DNA"/>
</dbReference>
<proteinExistence type="predicted"/>
<evidence type="ECO:0000313" key="2">
    <source>
        <dbReference type="Proteomes" id="UP000516422"/>
    </source>
</evidence>
<dbReference type="GeneID" id="91467608"/>
<sequence>MRRRSVRACSCLYAAPDGDAVEAVIARRRGGGRYADPGFVRSLWLPWLFTTGQGIAYSSARRDANVFVLIVGWAPSSTPG</sequence>
<protein>
    <submittedName>
        <fullName evidence="1">Uncharacterized protein</fullName>
    </submittedName>
</protein>
<keyword evidence="1" id="KW-0614">Plasmid</keyword>